<reference evidence="1" key="1">
    <citation type="submission" date="2015-12" db="EMBL/GenBank/DDBJ databases">
        <title>De novo transcriptome assembly of four potential Pierce s Disease insect vectors from Arizona vineyards.</title>
        <authorList>
            <person name="Tassone E.E."/>
        </authorList>
    </citation>
    <scope>NUCLEOTIDE SEQUENCE</scope>
</reference>
<accession>A0A1B6C3A0</accession>
<evidence type="ECO:0000313" key="1">
    <source>
        <dbReference type="EMBL" id="JAS07759.1"/>
    </source>
</evidence>
<name>A0A1B6C3A0_9HEMI</name>
<organism evidence="1">
    <name type="scientific">Clastoptera arizonana</name>
    <name type="common">Arizona spittle bug</name>
    <dbReference type="NCBI Taxonomy" id="38151"/>
    <lineage>
        <taxon>Eukaryota</taxon>
        <taxon>Metazoa</taxon>
        <taxon>Ecdysozoa</taxon>
        <taxon>Arthropoda</taxon>
        <taxon>Hexapoda</taxon>
        <taxon>Insecta</taxon>
        <taxon>Pterygota</taxon>
        <taxon>Neoptera</taxon>
        <taxon>Paraneoptera</taxon>
        <taxon>Hemiptera</taxon>
        <taxon>Auchenorrhyncha</taxon>
        <taxon>Cercopoidea</taxon>
        <taxon>Clastopteridae</taxon>
        <taxon>Clastoptera</taxon>
    </lineage>
</organism>
<protein>
    <recommendedName>
        <fullName evidence="2">PiggyBac transposable element-derived protein domain-containing protein</fullName>
    </recommendedName>
</protein>
<sequence>LTNQHSQDTMVWDIMRDYKPFREKFSIEAGLKIPASNPLTIFELYFDDKIMNLIVTSTNIYAEQQRSKRGNGFSMAIQGLELAVCYNKLTLFVFFFSFYSGTL</sequence>
<proteinExistence type="predicted"/>
<gene>
    <name evidence="1" type="ORF">g.36331</name>
</gene>
<dbReference type="EMBL" id="GEDC01029539">
    <property type="protein sequence ID" value="JAS07759.1"/>
    <property type="molecule type" value="Transcribed_RNA"/>
</dbReference>
<feature type="non-terminal residue" evidence="1">
    <location>
        <position position="103"/>
    </location>
</feature>
<dbReference type="AlphaFoldDB" id="A0A1B6C3A0"/>
<evidence type="ECO:0008006" key="2">
    <source>
        <dbReference type="Google" id="ProtNLM"/>
    </source>
</evidence>
<feature type="non-terminal residue" evidence="1">
    <location>
        <position position="1"/>
    </location>
</feature>